<comment type="caution">
    <text evidence="1">The sequence shown here is derived from an EMBL/GenBank/DDBJ whole genome shotgun (WGS) entry which is preliminary data.</text>
</comment>
<name>A0ABQ5KUY4_9EUKA</name>
<evidence type="ECO:0000313" key="2">
    <source>
        <dbReference type="Proteomes" id="UP001057375"/>
    </source>
</evidence>
<gene>
    <name evidence="1" type="ORF">ADUPG1_002954</name>
</gene>
<proteinExistence type="predicted"/>
<reference evidence="1" key="1">
    <citation type="submission" date="2022-03" db="EMBL/GenBank/DDBJ databases">
        <title>Draft genome sequence of Aduncisulcus paluster, a free-living microaerophilic Fornicata.</title>
        <authorList>
            <person name="Yuyama I."/>
            <person name="Kume K."/>
            <person name="Tamura T."/>
            <person name="Inagaki Y."/>
            <person name="Hashimoto T."/>
        </authorList>
    </citation>
    <scope>NUCLEOTIDE SEQUENCE</scope>
    <source>
        <strain evidence="1">NY0171</strain>
    </source>
</reference>
<feature type="non-terminal residue" evidence="1">
    <location>
        <position position="16"/>
    </location>
</feature>
<sequence>MSWQPSTDPELGDPQT</sequence>
<dbReference type="EMBL" id="BQXS01003735">
    <property type="protein sequence ID" value="GKT35244.1"/>
    <property type="molecule type" value="Genomic_DNA"/>
</dbReference>
<dbReference type="Proteomes" id="UP001057375">
    <property type="component" value="Unassembled WGS sequence"/>
</dbReference>
<evidence type="ECO:0000313" key="1">
    <source>
        <dbReference type="EMBL" id="GKT35244.1"/>
    </source>
</evidence>
<organism evidence="1 2">
    <name type="scientific">Aduncisulcus paluster</name>
    <dbReference type="NCBI Taxonomy" id="2918883"/>
    <lineage>
        <taxon>Eukaryota</taxon>
        <taxon>Metamonada</taxon>
        <taxon>Carpediemonas-like organisms</taxon>
        <taxon>Aduncisulcus</taxon>
    </lineage>
</organism>
<accession>A0ABQ5KUY4</accession>
<keyword evidence="2" id="KW-1185">Reference proteome</keyword>
<protein>
    <submittedName>
        <fullName evidence="1">Uncharacterized protein</fullName>
    </submittedName>
</protein>